<proteinExistence type="predicted"/>
<gene>
    <name evidence="2" type="ORF">ACCI49_23785</name>
</gene>
<sequence length="125" mass="14321">MYTANSTHPAEDALRSYERHQDSLPDETAADVERIEAGIADYFINRIFLGRHRLGRLEDDCYVRFLKIAMDEVDEDSLGEFLAFSKKDQCEAGKLSSDFADKCAKQVAEEFREELEPLAIEYGYV</sequence>
<feature type="region of interest" description="Disordered" evidence="1">
    <location>
        <begin position="1"/>
        <end position="28"/>
    </location>
</feature>
<keyword evidence="3" id="KW-1185">Reference proteome</keyword>
<name>A0ABV4P890_9GAMM</name>
<dbReference type="Proteomes" id="UP001569428">
    <property type="component" value="Unassembled WGS sequence"/>
</dbReference>
<accession>A0ABV4P890</accession>
<evidence type="ECO:0000313" key="2">
    <source>
        <dbReference type="EMBL" id="MFA0813895.1"/>
    </source>
</evidence>
<protein>
    <submittedName>
        <fullName evidence="2">Uncharacterized protein</fullName>
    </submittedName>
</protein>
<comment type="caution">
    <text evidence="2">The sequence shown here is derived from an EMBL/GenBank/DDBJ whole genome shotgun (WGS) entry which is preliminary data.</text>
</comment>
<dbReference type="EMBL" id="JBGMEK010000162">
    <property type="protein sequence ID" value="MFA0813895.1"/>
    <property type="molecule type" value="Genomic_DNA"/>
</dbReference>
<evidence type="ECO:0000256" key="1">
    <source>
        <dbReference type="SAM" id="MobiDB-lite"/>
    </source>
</evidence>
<feature type="compositionally biased region" description="Basic and acidic residues" evidence="1">
    <location>
        <begin position="9"/>
        <end position="23"/>
    </location>
</feature>
<evidence type="ECO:0000313" key="3">
    <source>
        <dbReference type="Proteomes" id="UP001569428"/>
    </source>
</evidence>
<reference evidence="2 3" key="1">
    <citation type="submission" date="2024-08" db="EMBL/GenBank/DDBJ databases">
        <authorList>
            <person name="Ishaq N."/>
        </authorList>
    </citation>
    <scope>NUCLEOTIDE SEQUENCE [LARGE SCALE GENOMIC DNA]</scope>
    <source>
        <strain evidence="2 3">DSM 18651</strain>
    </source>
</reference>
<organism evidence="2 3">
    <name type="scientific">Microbulbifer epialgicus</name>
    <dbReference type="NCBI Taxonomy" id="393907"/>
    <lineage>
        <taxon>Bacteria</taxon>
        <taxon>Pseudomonadati</taxon>
        <taxon>Pseudomonadota</taxon>
        <taxon>Gammaproteobacteria</taxon>
        <taxon>Cellvibrionales</taxon>
        <taxon>Microbulbiferaceae</taxon>
        <taxon>Microbulbifer</taxon>
    </lineage>
</organism>
<dbReference type="RefSeq" id="WP_371841730.1">
    <property type="nucleotide sequence ID" value="NZ_JBGMEK010000162.1"/>
</dbReference>